<sequence>MKIGFLFLPTFFWLFSVNCTGYNALYYGYGIAPNTNPTKEYTNPNYLIVKGGAIVHSGSIPGPIGRNADSKLSGSGCSYSILGLVSFGDSSIENAKEQGKISRVAGVEYEQFGVFGGWIFHRFCTVVSGSTNDSSIPDGKSDAAKPTIGKKK</sequence>
<dbReference type="Pfam" id="PF13146">
    <property type="entry name" value="TRL"/>
    <property type="match status" value="1"/>
</dbReference>
<protein>
    <submittedName>
        <fullName evidence="2">TRL-like family protein</fullName>
    </submittedName>
</protein>
<dbReference type="EMBL" id="RQEV01000009">
    <property type="protein sequence ID" value="TGK18981.1"/>
    <property type="molecule type" value="Genomic_DNA"/>
</dbReference>
<comment type="caution">
    <text evidence="2">The sequence shown here is derived from an EMBL/GenBank/DDBJ whole genome shotgun (WGS) entry which is preliminary data.</text>
</comment>
<evidence type="ECO:0000313" key="3">
    <source>
        <dbReference type="Proteomes" id="UP000297855"/>
    </source>
</evidence>
<evidence type="ECO:0000256" key="1">
    <source>
        <dbReference type="SAM" id="MobiDB-lite"/>
    </source>
</evidence>
<dbReference type="RefSeq" id="WP_135813239.1">
    <property type="nucleotide sequence ID" value="NZ_RQEV01000009.1"/>
</dbReference>
<proteinExistence type="predicted"/>
<organism evidence="2 3">
    <name type="scientific">Leptospira fluminis</name>
    <dbReference type="NCBI Taxonomy" id="2484979"/>
    <lineage>
        <taxon>Bacteria</taxon>
        <taxon>Pseudomonadati</taxon>
        <taxon>Spirochaetota</taxon>
        <taxon>Spirochaetia</taxon>
        <taxon>Leptospirales</taxon>
        <taxon>Leptospiraceae</taxon>
        <taxon>Leptospira</taxon>
    </lineage>
</organism>
<name>A0A4R9GQR6_9LEPT</name>
<feature type="region of interest" description="Disordered" evidence="1">
    <location>
        <begin position="130"/>
        <end position="152"/>
    </location>
</feature>
<evidence type="ECO:0000313" key="2">
    <source>
        <dbReference type="EMBL" id="TGK18981.1"/>
    </source>
</evidence>
<accession>A0A4R9GQR6</accession>
<reference evidence="2" key="1">
    <citation type="journal article" date="2019" name="PLoS Negl. Trop. Dis.">
        <title>Revisiting the worldwide diversity of Leptospira species in the environment.</title>
        <authorList>
            <person name="Vincent A.T."/>
            <person name="Schiettekatte O."/>
            <person name="Bourhy P."/>
            <person name="Veyrier F.J."/>
            <person name="Picardeau M."/>
        </authorList>
    </citation>
    <scope>NUCLEOTIDE SEQUENCE [LARGE SCALE GENOMIC DNA]</scope>
    <source>
        <strain evidence="2">SCS5</strain>
    </source>
</reference>
<dbReference type="AlphaFoldDB" id="A0A4R9GQR6"/>
<gene>
    <name evidence="2" type="ORF">EHO61_08750</name>
</gene>
<dbReference type="InterPro" id="IPR025113">
    <property type="entry name" value="TRL-like"/>
</dbReference>
<dbReference type="Proteomes" id="UP000297855">
    <property type="component" value="Unassembled WGS sequence"/>
</dbReference>
<dbReference type="OrthoDB" id="328486at2"/>
<keyword evidence="3" id="KW-1185">Reference proteome</keyword>